<organism evidence="1 2">
    <name type="scientific">Leptotrichia buccalis (strain ATCC 14201 / DSM 1135 / JCM 12969 / NCTC 10249 / C-1013-b)</name>
    <dbReference type="NCBI Taxonomy" id="523794"/>
    <lineage>
        <taxon>Bacteria</taxon>
        <taxon>Fusobacteriati</taxon>
        <taxon>Fusobacteriota</taxon>
        <taxon>Fusobacteriia</taxon>
        <taxon>Fusobacteriales</taxon>
        <taxon>Leptotrichiaceae</taxon>
        <taxon>Leptotrichia</taxon>
    </lineage>
</organism>
<sequence>MVIVNHPKKNKKVLGNSIEKRPEHINSRSEKGYYKIDAVKGKNGKEKEIPKIQEALNGRYRKIFFILFLLFCCT</sequence>
<dbReference type="EMBL" id="CP001685">
    <property type="protein sequence ID" value="ACV38330.1"/>
    <property type="molecule type" value="Genomic_DNA"/>
</dbReference>
<protein>
    <submittedName>
        <fullName evidence="1">Uncharacterized protein</fullName>
    </submittedName>
</protein>
<dbReference type="RefSeq" id="WP_012806513.1">
    <property type="nucleotide sequence ID" value="NC_013192.1"/>
</dbReference>
<proteinExistence type="predicted"/>
<evidence type="ECO:0000313" key="1">
    <source>
        <dbReference type="EMBL" id="ACV38330.1"/>
    </source>
</evidence>
<name>C7NEG9_LEPBD</name>
<accession>C7NEG9</accession>
<dbReference type="AlphaFoldDB" id="C7NEG9"/>
<reference evidence="1 2" key="1">
    <citation type="journal article" date="2009" name="Stand. Genomic Sci.">
        <title>Complete genome sequence of Leptotrichia buccalis type strain (C-1013-b).</title>
        <authorList>
            <person name="Ivanova N."/>
            <person name="Gronow S."/>
            <person name="Lapidus A."/>
            <person name="Copeland A."/>
            <person name="Glavina Del Rio T."/>
            <person name="Nolan M."/>
            <person name="Lucas S."/>
            <person name="Chen F."/>
            <person name="Tice H."/>
            <person name="Cheng J.F."/>
            <person name="Saunders E."/>
            <person name="Bruce D."/>
            <person name="Goodwin L."/>
            <person name="Brettin T."/>
            <person name="Detter J.C."/>
            <person name="Han C."/>
            <person name="Pitluck S."/>
            <person name="Mikhailova N."/>
            <person name="Pati A."/>
            <person name="Mavrommatis K."/>
            <person name="Chen A."/>
            <person name="Palaniappan K."/>
            <person name="Land M."/>
            <person name="Hauser L."/>
            <person name="Chang Y.J."/>
            <person name="Jeffries C.D."/>
            <person name="Chain P."/>
            <person name="Rohde C."/>
            <person name="Goker M."/>
            <person name="Bristow J."/>
            <person name="Eisen J.A."/>
            <person name="Markowitz V."/>
            <person name="Hugenholtz P."/>
            <person name="Kyrpides N.C."/>
            <person name="Klenk H.P."/>
        </authorList>
    </citation>
    <scope>NUCLEOTIDE SEQUENCE [LARGE SCALE GENOMIC DNA]</scope>
    <source>
        <strain evidence="2">ATCC 14201 / DSM 1135 / JCM 12969 / NCTC 10249 / C-1013-b</strain>
    </source>
</reference>
<keyword evidence="2" id="KW-1185">Reference proteome</keyword>
<dbReference type="eggNOG" id="COG2826">
    <property type="taxonomic scope" value="Bacteria"/>
</dbReference>
<evidence type="ECO:0000313" key="2">
    <source>
        <dbReference type="Proteomes" id="UP000001910"/>
    </source>
</evidence>
<dbReference type="HOGENOM" id="CLU_2683347_0_0_0"/>
<dbReference type="Proteomes" id="UP000001910">
    <property type="component" value="Chromosome"/>
</dbReference>
<gene>
    <name evidence="1" type="ordered locus">Lebu_0417</name>
</gene>
<dbReference type="KEGG" id="lba:Lebu_0417"/>